<comment type="caution">
    <text evidence="2">The sequence shown here is derived from an EMBL/GenBank/DDBJ whole genome shotgun (WGS) entry which is preliminary data.</text>
</comment>
<dbReference type="EMBL" id="UYJE01000026">
    <property type="protein sequence ID" value="VDH89347.1"/>
    <property type="molecule type" value="Genomic_DNA"/>
</dbReference>
<dbReference type="CDD" id="cd01650">
    <property type="entry name" value="RT_nLTR_like"/>
    <property type="match status" value="1"/>
</dbReference>
<dbReference type="PROSITE" id="PS50878">
    <property type="entry name" value="RT_POL"/>
    <property type="match status" value="1"/>
</dbReference>
<feature type="domain" description="Reverse transcriptase" evidence="1">
    <location>
        <begin position="25"/>
        <end position="275"/>
    </location>
</feature>
<dbReference type="AlphaFoldDB" id="A0A8B6BEB4"/>
<name>A0A8B6BEB4_MYTGA</name>
<accession>A0A8B6BEB4</accession>
<keyword evidence="3" id="KW-1185">Reference proteome</keyword>
<dbReference type="OrthoDB" id="10062389at2759"/>
<evidence type="ECO:0000313" key="3">
    <source>
        <dbReference type="Proteomes" id="UP000596742"/>
    </source>
</evidence>
<dbReference type="SUPFAM" id="SSF56672">
    <property type="entry name" value="DNA/RNA polymerases"/>
    <property type="match status" value="1"/>
</dbReference>
<sequence length="493" mass="56833">MKLVRFSLNCHRKALAPSITYLINLSILEGVFPENLKLAKVTPIFKNGDKHMPENYRPISILPTLSKIFEKHVAKHFYLYLSKYKVLHEAQSGFRSNHSCQTALTKLIDTWLKCIDNGNVVGTVFLDLKKAFDLVNHTILCHKLHLYKVSYHSIKWFESYLSNRKQKVCSGNTASESKCIKYGVPQGSILGPLLFVLFINDMTLEATHTAIDMYADDTTLHTYGTNKEEIERKLNYDANTINNWCLNNRMVINPLKTTSMLIGTNKKRTLLGNDMNICIQDSPITPVEIQKLLGVYIDKNLDWKFQIDYVCKNLSSRIALLSRIKKFLDISSRKLFYNAYILPIFDFCCSIWGNCYEDGYKKILKMQKRAARIILDAPILTPSINLFKELKWLNFKSRISYHKLILVHKILNDKAPDYLKELCCPIVNLHSRNLRSSANNNLAVVRPNTNSMKKSFAYSSSILWNKLPNEIKCCENLDTFKQKCVDFLSINDL</sequence>
<protein>
    <recommendedName>
        <fullName evidence="1">Reverse transcriptase domain-containing protein</fullName>
    </recommendedName>
</protein>
<dbReference type="Proteomes" id="UP000596742">
    <property type="component" value="Unassembled WGS sequence"/>
</dbReference>
<reference evidence="2" key="1">
    <citation type="submission" date="2018-11" db="EMBL/GenBank/DDBJ databases">
        <authorList>
            <person name="Alioto T."/>
            <person name="Alioto T."/>
        </authorList>
    </citation>
    <scope>NUCLEOTIDE SEQUENCE</scope>
</reference>
<proteinExistence type="predicted"/>
<evidence type="ECO:0000313" key="2">
    <source>
        <dbReference type="EMBL" id="VDH89347.1"/>
    </source>
</evidence>
<evidence type="ECO:0000259" key="1">
    <source>
        <dbReference type="PROSITE" id="PS50878"/>
    </source>
</evidence>
<dbReference type="InterPro" id="IPR000477">
    <property type="entry name" value="RT_dom"/>
</dbReference>
<gene>
    <name evidence="2" type="ORF">MGAL_10B060501</name>
</gene>
<organism evidence="2 3">
    <name type="scientific">Mytilus galloprovincialis</name>
    <name type="common">Mediterranean mussel</name>
    <dbReference type="NCBI Taxonomy" id="29158"/>
    <lineage>
        <taxon>Eukaryota</taxon>
        <taxon>Metazoa</taxon>
        <taxon>Spiralia</taxon>
        <taxon>Lophotrochozoa</taxon>
        <taxon>Mollusca</taxon>
        <taxon>Bivalvia</taxon>
        <taxon>Autobranchia</taxon>
        <taxon>Pteriomorphia</taxon>
        <taxon>Mytilida</taxon>
        <taxon>Mytiloidea</taxon>
        <taxon>Mytilidae</taxon>
        <taxon>Mytilinae</taxon>
        <taxon>Mytilus</taxon>
    </lineage>
</organism>
<dbReference type="InterPro" id="IPR043502">
    <property type="entry name" value="DNA/RNA_pol_sf"/>
</dbReference>
<dbReference type="PANTHER" id="PTHR33332">
    <property type="entry name" value="REVERSE TRANSCRIPTASE DOMAIN-CONTAINING PROTEIN"/>
    <property type="match status" value="1"/>
</dbReference>
<dbReference type="Pfam" id="PF00078">
    <property type="entry name" value="RVT_1"/>
    <property type="match status" value="1"/>
</dbReference>